<name>A0A1E5T387_9BACT</name>
<reference evidence="3 4" key="1">
    <citation type="submission" date="2016-08" db="EMBL/GenBank/DDBJ databases">
        <title>Draft genome of Fabibacter sp. strain SK-8.</title>
        <authorList>
            <person name="Wong S.-K."/>
            <person name="Hamasaki K."/>
            <person name="Yoshizawa S."/>
        </authorList>
    </citation>
    <scope>NUCLEOTIDE SEQUENCE [LARGE SCALE GENOMIC DNA]</scope>
    <source>
        <strain evidence="3 4">SK-8</strain>
    </source>
</reference>
<dbReference type="CDD" id="cd09083">
    <property type="entry name" value="EEP-1"/>
    <property type="match status" value="1"/>
</dbReference>
<evidence type="ECO:0000259" key="2">
    <source>
        <dbReference type="Pfam" id="PF03372"/>
    </source>
</evidence>
<evidence type="ECO:0000313" key="3">
    <source>
        <dbReference type="EMBL" id="OEK05840.1"/>
    </source>
</evidence>
<dbReference type="EMBL" id="MDGQ01000004">
    <property type="protein sequence ID" value="OEK05840.1"/>
    <property type="molecule type" value="Genomic_DNA"/>
</dbReference>
<feature type="signal peptide" evidence="1">
    <location>
        <begin position="1"/>
        <end position="21"/>
    </location>
</feature>
<dbReference type="InterPro" id="IPR050410">
    <property type="entry name" value="CCR4/nocturin_mRNA_transcr"/>
</dbReference>
<feature type="chain" id="PRO_5009185908" description="Endonuclease/exonuclease/phosphatase domain-containing protein" evidence="1">
    <location>
        <begin position="22"/>
        <end position="277"/>
    </location>
</feature>
<dbReference type="PANTHER" id="PTHR12121">
    <property type="entry name" value="CARBON CATABOLITE REPRESSOR PROTEIN 4"/>
    <property type="match status" value="1"/>
</dbReference>
<dbReference type="Proteomes" id="UP000095552">
    <property type="component" value="Unassembled WGS sequence"/>
</dbReference>
<protein>
    <recommendedName>
        <fullName evidence="2">Endonuclease/exonuclease/phosphatase domain-containing protein</fullName>
    </recommendedName>
</protein>
<dbReference type="AlphaFoldDB" id="A0A1E5T387"/>
<dbReference type="InterPro" id="IPR005135">
    <property type="entry name" value="Endo/exonuclease/phosphatase"/>
</dbReference>
<organism evidence="3 4">
    <name type="scientific">Roseivirga misakiensis</name>
    <dbReference type="NCBI Taxonomy" id="1563681"/>
    <lineage>
        <taxon>Bacteria</taxon>
        <taxon>Pseudomonadati</taxon>
        <taxon>Bacteroidota</taxon>
        <taxon>Cytophagia</taxon>
        <taxon>Cytophagales</taxon>
        <taxon>Roseivirgaceae</taxon>
        <taxon>Roseivirga</taxon>
    </lineage>
</organism>
<proteinExistence type="predicted"/>
<accession>A0A1E5T387</accession>
<evidence type="ECO:0000256" key="1">
    <source>
        <dbReference type="SAM" id="SignalP"/>
    </source>
</evidence>
<evidence type="ECO:0000313" key="4">
    <source>
        <dbReference type="Proteomes" id="UP000095552"/>
    </source>
</evidence>
<gene>
    <name evidence="3" type="ORF">BFP71_06900</name>
</gene>
<keyword evidence="1" id="KW-0732">Signal</keyword>
<sequence length="277" mass="32100">MRLLFTSILFFLIILGPQSQAQETVEVVSFNIRYGTPGDGVNKWKSRRDRVFSIFKKYRDGIIATQEALPLQIEQILDQVPQLDVVYRSRTEKDGAGESNAIFYNKKKWKLIDHETFWLSNTPSQPASKSWGNTLPRISTMVVFENIATGKQVKILNTHLDRQSNNSRIRSVELILRKLMTESEEMPKILLGDFNTRVEDNIISRVKEFFDDTYTGDELEGCTFHGWNGGSHCSRIDYIFYENSPNLSLVDFKIDRWKSKQLYPSDHYPLVATFKLN</sequence>
<keyword evidence="4" id="KW-1185">Reference proteome</keyword>
<feature type="domain" description="Endonuclease/exonuclease/phosphatase" evidence="2">
    <location>
        <begin position="28"/>
        <end position="267"/>
    </location>
</feature>
<dbReference type="STRING" id="1563681.BFP71_06900"/>
<dbReference type="InterPro" id="IPR036691">
    <property type="entry name" value="Endo/exonu/phosph_ase_sf"/>
</dbReference>
<dbReference type="Gene3D" id="3.60.10.10">
    <property type="entry name" value="Endonuclease/exonuclease/phosphatase"/>
    <property type="match status" value="1"/>
</dbReference>
<dbReference type="Pfam" id="PF03372">
    <property type="entry name" value="Exo_endo_phos"/>
    <property type="match status" value="1"/>
</dbReference>
<dbReference type="SUPFAM" id="SSF56219">
    <property type="entry name" value="DNase I-like"/>
    <property type="match status" value="1"/>
</dbReference>
<dbReference type="PANTHER" id="PTHR12121:SF36">
    <property type="entry name" value="ENDONUCLEASE_EXONUCLEASE_PHOSPHATASE DOMAIN-CONTAINING PROTEIN"/>
    <property type="match status" value="1"/>
</dbReference>
<dbReference type="GO" id="GO:0000175">
    <property type="term" value="F:3'-5'-RNA exonuclease activity"/>
    <property type="evidence" value="ECO:0007669"/>
    <property type="project" value="TreeGrafter"/>
</dbReference>
<comment type="caution">
    <text evidence="3">The sequence shown here is derived from an EMBL/GenBank/DDBJ whole genome shotgun (WGS) entry which is preliminary data.</text>
</comment>
<dbReference type="RefSeq" id="WP_069834758.1">
    <property type="nucleotide sequence ID" value="NZ_MDGQ01000004.1"/>
</dbReference>